<feature type="transmembrane region" description="Helical" evidence="7">
    <location>
        <begin position="317"/>
        <end position="337"/>
    </location>
</feature>
<feature type="transmembrane region" description="Helical" evidence="7">
    <location>
        <begin position="450"/>
        <end position="470"/>
    </location>
</feature>
<feature type="transmembrane region" description="Helical" evidence="7">
    <location>
        <begin position="417"/>
        <end position="438"/>
    </location>
</feature>
<feature type="binding site" evidence="6">
    <location>
        <position position="523"/>
    </location>
    <ligand>
        <name>Zn(2+)</name>
        <dbReference type="ChEBI" id="CHEBI:29105"/>
    </ligand>
</feature>
<comment type="subcellular location">
    <subcellularLocation>
        <location evidence="1">Membrane</location>
        <topology evidence="1">Multi-pass membrane protein</topology>
    </subcellularLocation>
</comment>
<evidence type="ECO:0000256" key="2">
    <source>
        <dbReference type="ARBA" id="ARBA00007018"/>
    </source>
</evidence>
<organism evidence="8 9">
    <name type="scientific">Clytia hemisphaerica</name>
    <dbReference type="NCBI Taxonomy" id="252671"/>
    <lineage>
        <taxon>Eukaryota</taxon>
        <taxon>Metazoa</taxon>
        <taxon>Cnidaria</taxon>
        <taxon>Hydrozoa</taxon>
        <taxon>Hydroidolina</taxon>
        <taxon>Leptothecata</taxon>
        <taxon>Obeliida</taxon>
        <taxon>Clytiidae</taxon>
        <taxon>Clytia</taxon>
    </lineage>
</organism>
<proteinExistence type="inferred from homology"/>
<evidence type="ECO:0000256" key="7">
    <source>
        <dbReference type="SAM" id="Phobius"/>
    </source>
</evidence>
<sequence length="555" mass="62698">MSHQDLHIDISVDMQELDTSGKGLLDDYTNSSDDSPETSFSKDFYIGDDANCGSNKTLTEDDKISRQTDLYVEKIEDKRLSNGGNQGSPDCRLRKRTAFSENDISFAGTTLSKMRNSFEEGLKKKMCKECLFRSIQSKLSMLGIVAASNKTTDVLEDSNEHSHGSKLLDDTTDGGMCSSSMNDDNGNRTAETLLENLHKRSLSEIDWHELTRFAQGDMFDPESSTAKEIRRVIEEGKDELTAAFKMMQNIDLDYVVEEAEKCVQCIIRSSWKVVSHWELPQWMRDNDYLWHMHRPQLPSFKECFGSMFRIHSETGNIWTHFVGLILVIIAMFIVYLSPEDALGDFPKGWEEYLVFTAFFIGATLCLGFSWLFHTCSCHSKKASALFSKLDYTGIACMIMGSFVPAIYYGFYCNFYAKLGYTVSMLTLGTISIIVSLWDKFATPAFRPIRAGVFLALGCSAVVPICHMSYIYGINRVSEQSSLGWMILMGLCYIIGALLYALRIPERFFPGRCNLIFQSHQIFHVLVVIAALLHLHGCCQMALYRIKVGRVCIPGQ</sequence>
<feature type="binding site" evidence="6">
    <location>
        <position position="519"/>
    </location>
    <ligand>
        <name>Zn(2+)</name>
        <dbReference type="ChEBI" id="CHEBI:29105"/>
    </ligand>
</feature>
<keyword evidence="6" id="KW-0479">Metal-binding</keyword>
<dbReference type="EnsemblMetazoa" id="CLYHEMT017356.1">
    <property type="protein sequence ID" value="CLYHEMP017356.1"/>
    <property type="gene ID" value="CLYHEMG017356"/>
</dbReference>
<dbReference type="Pfam" id="PF03006">
    <property type="entry name" value="HlyIII"/>
    <property type="match status" value="1"/>
</dbReference>
<dbReference type="GO" id="GO:0033211">
    <property type="term" value="P:adiponectin-activated signaling pathway"/>
    <property type="evidence" value="ECO:0007669"/>
    <property type="project" value="TreeGrafter"/>
</dbReference>
<name>A0A7M5X4C1_9CNID</name>
<keyword evidence="6" id="KW-0862">Zinc</keyword>
<dbReference type="RefSeq" id="XP_066926606.1">
    <property type="nucleotide sequence ID" value="XM_067070505.1"/>
</dbReference>
<feature type="transmembrane region" description="Helical" evidence="7">
    <location>
        <begin position="521"/>
        <end position="543"/>
    </location>
</feature>
<evidence type="ECO:0000256" key="5">
    <source>
        <dbReference type="ARBA" id="ARBA00023136"/>
    </source>
</evidence>
<dbReference type="AlphaFoldDB" id="A0A7M5X4C1"/>
<keyword evidence="3 7" id="KW-0812">Transmembrane</keyword>
<dbReference type="InterPro" id="IPR004254">
    <property type="entry name" value="AdipoR/HlyIII-related"/>
</dbReference>
<evidence type="ECO:0000313" key="9">
    <source>
        <dbReference type="Proteomes" id="UP000594262"/>
    </source>
</evidence>
<evidence type="ECO:0000313" key="8">
    <source>
        <dbReference type="EnsemblMetazoa" id="CLYHEMP017356.1"/>
    </source>
</evidence>
<feature type="transmembrane region" description="Helical" evidence="7">
    <location>
        <begin position="393"/>
        <end position="411"/>
    </location>
</feature>
<reference evidence="8" key="1">
    <citation type="submission" date="2021-01" db="UniProtKB">
        <authorList>
            <consortium name="EnsemblMetazoa"/>
        </authorList>
    </citation>
    <scope>IDENTIFICATION</scope>
</reference>
<keyword evidence="4 7" id="KW-1133">Transmembrane helix</keyword>
<evidence type="ECO:0008006" key="10">
    <source>
        <dbReference type="Google" id="ProtNLM"/>
    </source>
</evidence>
<dbReference type="GO" id="GO:0005886">
    <property type="term" value="C:plasma membrane"/>
    <property type="evidence" value="ECO:0007669"/>
    <property type="project" value="TreeGrafter"/>
</dbReference>
<accession>A0A7M5X4C1</accession>
<evidence type="ECO:0000256" key="6">
    <source>
        <dbReference type="PIRSR" id="PIRSR604254-1"/>
    </source>
</evidence>
<evidence type="ECO:0000256" key="1">
    <source>
        <dbReference type="ARBA" id="ARBA00004141"/>
    </source>
</evidence>
<feature type="binding site" evidence="6">
    <location>
        <position position="373"/>
    </location>
    <ligand>
        <name>Zn(2+)</name>
        <dbReference type="ChEBI" id="CHEBI:29105"/>
    </ligand>
</feature>
<dbReference type="OrthoDB" id="5585746at2759"/>
<keyword evidence="5 7" id="KW-0472">Membrane</keyword>
<dbReference type="GO" id="GO:0046872">
    <property type="term" value="F:metal ion binding"/>
    <property type="evidence" value="ECO:0007669"/>
    <property type="project" value="UniProtKB-KW"/>
</dbReference>
<keyword evidence="9" id="KW-1185">Reference proteome</keyword>
<comment type="similarity">
    <text evidence="2">Belongs to the ADIPOR family.</text>
</comment>
<feature type="transmembrane region" description="Helical" evidence="7">
    <location>
        <begin position="352"/>
        <end position="372"/>
    </location>
</feature>
<dbReference type="Proteomes" id="UP000594262">
    <property type="component" value="Unplaced"/>
</dbReference>
<dbReference type="PANTHER" id="PTHR20855">
    <property type="entry name" value="ADIPOR/PROGESTIN RECEPTOR-RELATED"/>
    <property type="match status" value="1"/>
</dbReference>
<feature type="transmembrane region" description="Helical" evidence="7">
    <location>
        <begin position="482"/>
        <end position="501"/>
    </location>
</feature>
<dbReference type="GeneID" id="136814001"/>
<protein>
    <recommendedName>
        <fullName evidence="10">Adiponectin receptor protein</fullName>
    </recommendedName>
</protein>
<evidence type="ECO:0000256" key="3">
    <source>
        <dbReference type="ARBA" id="ARBA00022692"/>
    </source>
</evidence>
<dbReference type="PANTHER" id="PTHR20855:SF52">
    <property type="entry name" value="ADIPONECTIN RECEPTOR PROTEIN"/>
    <property type="match status" value="1"/>
</dbReference>
<evidence type="ECO:0000256" key="4">
    <source>
        <dbReference type="ARBA" id="ARBA00022989"/>
    </source>
</evidence>
<dbReference type="GO" id="GO:0038023">
    <property type="term" value="F:signaling receptor activity"/>
    <property type="evidence" value="ECO:0007669"/>
    <property type="project" value="TreeGrafter"/>
</dbReference>